<evidence type="ECO:0000256" key="3">
    <source>
        <dbReference type="ARBA" id="ARBA00022833"/>
    </source>
</evidence>
<dbReference type="SUPFAM" id="SSF57889">
    <property type="entry name" value="Cysteine-rich domain"/>
    <property type="match status" value="1"/>
</dbReference>
<keyword evidence="3" id="KW-0862">Zinc</keyword>
<dbReference type="InterPro" id="IPR004146">
    <property type="entry name" value="DC1"/>
</dbReference>
<dbReference type="STRING" id="71139.A0A059AA03"/>
<dbReference type="InParanoid" id="A0A059AA03"/>
<evidence type="ECO:0000256" key="4">
    <source>
        <dbReference type="SAM" id="MobiDB-lite"/>
    </source>
</evidence>
<keyword evidence="1" id="KW-0479">Metal-binding</keyword>
<dbReference type="AlphaFoldDB" id="A0A059AA03"/>
<dbReference type="PROSITE" id="PS50081">
    <property type="entry name" value="ZF_DAG_PE_2"/>
    <property type="match status" value="1"/>
</dbReference>
<organism evidence="6">
    <name type="scientific">Eucalyptus grandis</name>
    <name type="common">Flooded gum</name>
    <dbReference type="NCBI Taxonomy" id="71139"/>
    <lineage>
        <taxon>Eukaryota</taxon>
        <taxon>Viridiplantae</taxon>
        <taxon>Streptophyta</taxon>
        <taxon>Embryophyta</taxon>
        <taxon>Tracheophyta</taxon>
        <taxon>Spermatophyta</taxon>
        <taxon>Magnoliopsida</taxon>
        <taxon>eudicotyledons</taxon>
        <taxon>Gunneridae</taxon>
        <taxon>Pentapetalae</taxon>
        <taxon>rosids</taxon>
        <taxon>malvids</taxon>
        <taxon>Myrtales</taxon>
        <taxon>Myrtaceae</taxon>
        <taxon>Myrtoideae</taxon>
        <taxon>Eucalypteae</taxon>
        <taxon>Eucalyptus</taxon>
    </lineage>
</organism>
<protein>
    <recommendedName>
        <fullName evidence="5">Phorbol-ester/DAG-type domain-containing protein</fullName>
    </recommendedName>
</protein>
<dbReference type="PANTHER" id="PTHR46477">
    <property type="entry name" value="CYSTEINE/HISTIDINE-RICH C1 DOMAIN FAMILY PROTEIN"/>
    <property type="match status" value="1"/>
</dbReference>
<evidence type="ECO:0000256" key="1">
    <source>
        <dbReference type="ARBA" id="ARBA00022723"/>
    </source>
</evidence>
<dbReference type="InterPro" id="IPR002219">
    <property type="entry name" value="PKC_DAG/PE"/>
</dbReference>
<dbReference type="OMA" id="CRLEYNP"/>
<dbReference type="GO" id="GO:0046872">
    <property type="term" value="F:metal ion binding"/>
    <property type="evidence" value="ECO:0007669"/>
    <property type="project" value="UniProtKB-KW"/>
</dbReference>
<dbReference type="KEGG" id="egr:104420892"/>
<gene>
    <name evidence="6" type="ORF">EUGRSUZ_J00017</name>
</gene>
<feature type="domain" description="Phorbol-ester/DAG-type" evidence="5">
    <location>
        <begin position="12"/>
        <end position="66"/>
    </location>
</feature>
<name>A0A059AA03_EUCGR</name>
<reference evidence="6" key="1">
    <citation type="submission" date="2013-07" db="EMBL/GenBank/DDBJ databases">
        <title>The genome of Eucalyptus grandis.</title>
        <authorList>
            <person name="Schmutz J."/>
            <person name="Hayes R."/>
            <person name="Myburg A."/>
            <person name="Tuskan G."/>
            <person name="Grattapaglia D."/>
            <person name="Rokhsar D.S."/>
        </authorList>
    </citation>
    <scope>NUCLEOTIDE SEQUENCE</scope>
    <source>
        <tissue evidence="6">Leaf extractions</tissue>
    </source>
</reference>
<sequence length="252" mass="27938">MSEARGRRIHPEHELVLMMQQDPFFCSACRQIGFGSAYGCKLCLVLVHRKCMYPPPKAQHPLQDNCRLEYNPQTSETSDACTFCGACSMPLHGGTYGSNAATFHPPCLHLEKSINVNNVELHLVASCASVCNWCKKKSISRNKVQIPSWWYVSMCANHNFHVGCVRSMMVESWKNGNIAFTDEDDNDGKTSMSAEMPGKQKGKKRGFVRRTIFKVPIVAGISAIFGDPTGISGNVLYNLGSKLFGRLLISGR</sequence>
<dbReference type="OrthoDB" id="1841377at2759"/>
<evidence type="ECO:0000313" key="6">
    <source>
        <dbReference type="EMBL" id="KCW50210.1"/>
    </source>
</evidence>
<dbReference type="eggNOG" id="ENOG502QU43">
    <property type="taxonomic scope" value="Eukaryota"/>
</dbReference>
<dbReference type="InterPro" id="IPR046349">
    <property type="entry name" value="C1-like_sf"/>
</dbReference>
<proteinExistence type="predicted"/>
<keyword evidence="2" id="KW-0677">Repeat</keyword>
<dbReference type="Pfam" id="PF03107">
    <property type="entry name" value="C1_2"/>
    <property type="match status" value="1"/>
</dbReference>
<evidence type="ECO:0000259" key="5">
    <source>
        <dbReference type="PROSITE" id="PS50081"/>
    </source>
</evidence>
<evidence type="ECO:0000256" key="2">
    <source>
        <dbReference type="ARBA" id="ARBA00022737"/>
    </source>
</evidence>
<feature type="region of interest" description="Disordered" evidence="4">
    <location>
        <begin position="184"/>
        <end position="203"/>
    </location>
</feature>
<dbReference type="Gramene" id="KCW50210">
    <property type="protein sequence ID" value="KCW50210"/>
    <property type="gene ID" value="EUGRSUZ_J00017"/>
</dbReference>
<dbReference type="PANTHER" id="PTHR46477:SF3">
    <property type="entry name" value="CYSTEINE_HISTIDINE-RICH C1 DOMAIN FAMILY PROTEIN"/>
    <property type="match status" value="1"/>
</dbReference>
<accession>A0A059AA03</accession>
<dbReference type="EMBL" id="KK198762">
    <property type="protein sequence ID" value="KCW50210.1"/>
    <property type="molecule type" value="Genomic_DNA"/>
</dbReference>